<reference evidence="2 4" key="1">
    <citation type="submission" date="2020-01" db="EMBL/GenBank/DDBJ databases">
        <authorList>
            <consortium name="DOE Joint Genome Institute"/>
            <person name="Haridas S."/>
            <person name="Albert R."/>
            <person name="Binder M."/>
            <person name="Bloem J."/>
            <person name="Labutti K."/>
            <person name="Salamov A."/>
            <person name="Andreopoulos B."/>
            <person name="Baker S.E."/>
            <person name="Barry K."/>
            <person name="Bills G."/>
            <person name="Bluhm B.H."/>
            <person name="Cannon C."/>
            <person name="Castanera R."/>
            <person name="Culley D.E."/>
            <person name="Daum C."/>
            <person name="Ezra D."/>
            <person name="Gonzalez J.B."/>
            <person name="Henrissat B."/>
            <person name="Kuo A."/>
            <person name="Liang C."/>
            <person name="Lipzen A."/>
            <person name="Lutzoni F."/>
            <person name="Magnuson J."/>
            <person name="Mondo S."/>
            <person name="Nolan M."/>
            <person name="Ohm R."/>
            <person name="Pangilinan J."/>
            <person name="Park H.-J."/>
            <person name="Ramirez L."/>
            <person name="Alfaro M."/>
            <person name="Sun H."/>
            <person name="Tritt A."/>
            <person name="Yoshinaga Y."/>
            <person name="Zwiers L.-H."/>
            <person name="Turgeon B.G."/>
            <person name="Goodwin S.B."/>
            <person name="Spatafora J.W."/>
            <person name="Crous P.W."/>
            <person name="Grigoriev I.V."/>
        </authorList>
    </citation>
    <scope>NUCLEOTIDE SEQUENCE</scope>
    <source>
        <strain evidence="2 4">CBS 781.70</strain>
    </source>
</reference>
<accession>A0A6G1FTV9</accession>
<dbReference type="Gene3D" id="3.30.420.10">
    <property type="entry name" value="Ribonuclease H-like superfamily/Ribonuclease H"/>
    <property type="match status" value="1"/>
</dbReference>
<dbReference type="EMBL" id="ML975175">
    <property type="protein sequence ID" value="KAF1809204.1"/>
    <property type="molecule type" value="Genomic_DNA"/>
</dbReference>
<dbReference type="RefSeq" id="XP_033530835.1">
    <property type="nucleotide sequence ID" value="XM_033682234.1"/>
</dbReference>
<reference evidence="4" key="3">
    <citation type="submission" date="2025-04" db="UniProtKB">
        <authorList>
            <consortium name="RefSeq"/>
        </authorList>
    </citation>
    <scope>IDENTIFICATION</scope>
    <source>
        <strain evidence="4">CBS 781.70</strain>
    </source>
</reference>
<reference evidence="4" key="2">
    <citation type="submission" date="2020-04" db="EMBL/GenBank/DDBJ databases">
        <authorList>
            <consortium name="NCBI Genome Project"/>
        </authorList>
    </citation>
    <scope>NUCLEOTIDE SEQUENCE</scope>
    <source>
        <strain evidence="4">CBS 781.70</strain>
    </source>
</reference>
<dbReference type="GeneID" id="54422804"/>
<protein>
    <recommendedName>
        <fullName evidence="1">Tc1-like transposase DDE domain-containing protein</fullName>
    </recommendedName>
</protein>
<dbReference type="AlphaFoldDB" id="A0A6G1FTV9"/>
<evidence type="ECO:0000313" key="3">
    <source>
        <dbReference type="Proteomes" id="UP000504638"/>
    </source>
</evidence>
<feature type="non-terminal residue" evidence="2">
    <location>
        <position position="1"/>
    </location>
</feature>
<evidence type="ECO:0000259" key="1">
    <source>
        <dbReference type="Pfam" id="PF13358"/>
    </source>
</evidence>
<dbReference type="Proteomes" id="UP000504638">
    <property type="component" value="Unplaced"/>
</dbReference>
<dbReference type="InterPro" id="IPR036397">
    <property type="entry name" value="RNaseH_sf"/>
</dbReference>
<sequence>VHVAAGISYDRKGPFHFYSDPVKPAAKRAYKPRRPRKSSVETPEQFAAVQDAWEAAEKGSLEADIKIKGNSMTLKYYTQNFLPKHIDHIKALEAQYKHVFYLQEDGDPSHGTRSWNNLAAHAKRAVGISIPPHPAQSPDLNPIEAIWQIIKERLRGGNWQTVEEFKEAIRREWRRITQQQIRSRISEMRWRCEEVVRLEGNRIRSSWG</sequence>
<dbReference type="Pfam" id="PF13358">
    <property type="entry name" value="DDE_3"/>
    <property type="match status" value="1"/>
</dbReference>
<evidence type="ECO:0000313" key="2">
    <source>
        <dbReference type="EMBL" id="KAF1809204.1"/>
    </source>
</evidence>
<proteinExistence type="predicted"/>
<organism evidence="2">
    <name type="scientific">Eremomyces bilateralis CBS 781.70</name>
    <dbReference type="NCBI Taxonomy" id="1392243"/>
    <lineage>
        <taxon>Eukaryota</taxon>
        <taxon>Fungi</taxon>
        <taxon>Dikarya</taxon>
        <taxon>Ascomycota</taxon>
        <taxon>Pezizomycotina</taxon>
        <taxon>Dothideomycetes</taxon>
        <taxon>Dothideomycetes incertae sedis</taxon>
        <taxon>Eremomycetales</taxon>
        <taxon>Eremomycetaceae</taxon>
        <taxon>Eremomyces</taxon>
    </lineage>
</organism>
<dbReference type="InterPro" id="IPR038717">
    <property type="entry name" value="Tc1-like_DDE_dom"/>
</dbReference>
<gene>
    <name evidence="2 4" type="ORF">P152DRAFT_495158</name>
</gene>
<feature type="domain" description="Tc1-like transposase DDE" evidence="1">
    <location>
        <begin position="76"/>
        <end position="166"/>
    </location>
</feature>
<dbReference type="OrthoDB" id="5410741at2759"/>
<dbReference type="GO" id="GO:0003676">
    <property type="term" value="F:nucleic acid binding"/>
    <property type="evidence" value="ECO:0007669"/>
    <property type="project" value="InterPro"/>
</dbReference>
<evidence type="ECO:0000313" key="4">
    <source>
        <dbReference type="RefSeq" id="XP_033530835.1"/>
    </source>
</evidence>
<name>A0A6G1FTV9_9PEZI</name>
<keyword evidence="3" id="KW-1185">Reference proteome</keyword>